<proteinExistence type="predicted"/>
<evidence type="ECO:0000313" key="7">
    <source>
        <dbReference type="Proteomes" id="UP000059188"/>
    </source>
</evidence>
<name>A0A0B7FJ28_THACB</name>
<dbReference type="GO" id="GO:0005886">
    <property type="term" value="C:plasma membrane"/>
    <property type="evidence" value="ECO:0007669"/>
    <property type="project" value="TreeGrafter"/>
</dbReference>
<feature type="region of interest" description="Disordered" evidence="3">
    <location>
        <begin position="1"/>
        <end position="21"/>
    </location>
</feature>
<protein>
    <recommendedName>
        <fullName evidence="8">Myxovirus resistance 1</fullName>
    </recommendedName>
</protein>
<evidence type="ECO:0000256" key="1">
    <source>
        <dbReference type="ARBA" id="ARBA00022741"/>
    </source>
</evidence>
<dbReference type="PROSITE" id="PS51718">
    <property type="entry name" value="G_DYNAMIN_2"/>
    <property type="match status" value="1"/>
</dbReference>
<feature type="region of interest" description="Disordered" evidence="3">
    <location>
        <begin position="795"/>
        <end position="840"/>
    </location>
</feature>
<dbReference type="Pfam" id="PF00350">
    <property type="entry name" value="Dynamin_N"/>
    <property type="match status" value="1"/>
</dbReference>
<dbReference type="InterPro" id="IPR022812">
    <property type="entry name" value="Dynamin"/>
</dbReference>
<dbReference type="PANTHER" id="PTHR11566">
    <property type="entry name" value="DYNAMIN"/>
    <property type="match status" value="1"/>
</dbReference>
<dbReference type="GO" id="GO:0031623">
    <property type="term" value="P:receptor internalization"/>
    <property type="evidence" value="ECO:0007669"/>
    <property type="project" value="TreeGrafter"/>
</dbReference>
<dbReference type="GO" id="GO:0003924">
    <property type="term" value="F:GTPase activity"/>
    <property type="evidence" value="ECO:0007669"/>
    <property type="project" value="InterPro"/>
</dbReference>
<dbReference type="Pfam" id="PF01031">
    <property type="entry name" value="Dynamin_M"/>
    <property type="match status" value="1"/>
</dbReference>
<keyword evidence="2" id="KW-0342">GTP-binding</keyword>
<dbReference type="PRINTS" id="PR00195">
    <property type="entry name" value="DYNAMIN"/>
</dbReference>
<dbReference type="InterPro" id="IPR045063">
    <property type="entry name" value="Dynamin_N"/>
</dbReference>
<dbReference type="InterPro" id="IPR000375">
    <property type="entry name" value="Dynamin_stalk"/>
</dbReference>
<dbReference type="PROSITE" id="PS51388">
    <property type="entry name" value="GED"/>
    <property type="match status" value="1"/>
</dbReference>
<sequence>MSLRKVAPASPPSVDSGDLDEDTNSLFDFVDVETDPITAAHATLMDQDINSNEHARQRRELLDLIIRLQSIGLGSELELPQIACIGSQSVGKSSLIESISGVALPRASGTCTRCPIECRLKRSEQAWEATVYLRFESGKSGYTGKTKEVQFGSQMSDRSAVQERIRRAQLAILNPSIEPSEFLTAERDVSYPSSRSFSQNCVIVVLSGNELSDLNFVDLPGLIANVADDKNVGDIELVKNLVTSYVSRPSCLILLTISCESDFENQGAGRLAREHDPQGLRTIGVLTKPDRIERGSETPWISMIKNESESLRLRHGWFSVKQPSARQLEDGMSWSEARELDEKYFQDTAPWSTIEDDWRKQLGCSNLINHLGETLGKVILSRLPHICDEVDRLVALNASQLDSVPHPPSLDPLAEVLQLVNSFTRDVTQHVQGDARSGRSGLVQSLVISAKAFQEDLRKITPVFQPTSKNSDAGFPDTPKFLPPGEEWPSESEKGLTYWLNDVVELAEGARTRELPGEFPFAVTEELVMRTLNLWRQPVKDVFGRAERVFVQRLTALVEAHFGQYAHGGLRAAIQKIVLEKLEECKTTTMQELDFLLDMESLPFTLNSHYYLDYKEKFLKHYATFRNNRSALGRSLREKPSTARVYPTEVEAADPLEVAIENLRRAGFNNLSRQDLVKLLPADYSEQAALEIMASARAYYQVAYKRFSDTIPLTIDHRYVRAFEKTIQATLVSGLKISASDAHDRCAKWMAEPQSVVRRRAELTDRKERLEAARMELMEVPGVAAMREKLLKMNRPSHRARSGTATSTTRVVHAPTSIGDTSSEQRMHSKSMSLPQEQPVPESLMEVAEEVGSLASRSPSPPRIVSESASYNPRDMIMGLRADAPTFSPFPRASGVTATPADPRRGSRPYGMW</sequence>
<reference evidence="6 7" key="1">
    <citation type="submission" date="2014-11" db="EMBL/GenBank/DDBJ databases">
        <authorList>
            <person name="Wibberg Daniel"/>
        </authorList>
    </citation>
    <scope>NUCLEOTIDE SEQUENCE [LARGE SCALE GENOMIC DNA]</scope>
    <source>
        <strain evidence="6">Rhizoctonia solani AG1-IB 7/3/14</strain>
    </source>
</reference>
<dbReference type="GO" id="GO:0005737">
    <property type="term" value="C:cytoplasm"/>
    <property type="evidence" value="ECO:0007669"/>
    <property type="project" value="TreeGrafter"/>
</dbReference>
<evidence type="ECO:0000256" key="3">
    <source>
        <dbReference type="SAM" id="MobiDB-lite"/>
    </source>
</evidence>
<dbReference type="Pfam" id="PF02212">
    <property type="entry name" value="GED"/>
    <property type="match status" value="1"/>
</dbReference>
<dbReference type="InterPro" id="IPR027417">
    <property type="entry name" value="P-loop_NTPase"/>
</dbReference>
<dbReference type="Proteomes" id="UP000059188">
    <property type="component" value="Unassembled WGS sequence"/>
</dbReference>
<dbReference type="Gene3D" id="1.20.120.1240">
    <property type="entry name" value="Dynamin, middle domain"/>
    <property type="match status" value="1"/>
</dbReference>
<dbReference type="STRING" id="1108050.A0A0B7FJ28"/>
<evidence type="ECO:0000259" key="5">
    <source>
        <dbReference type="PROSITE" id="PS51718"/>
    </source>
</evidence>
<dbReference type="InterPro" id="IPR030381">
    <property type="entry name" value="G_DYNAMIN_dom"/>
</dbReference>
<dbReference type="Gene3D" id="3.40.50.300">
    <property type="entry name" value="P-loop containing nucleotide triphosphate hydrolases"/>
    <property type="match status" value="1"/>
</dbReference>
<dbReference type="SMART" id="SM00053">
    <property type="entry name" value="DYNc"/>
    <property type="match status" value="1"/>
</dbReference>
<dbReference type="SMART" id="SM00302">
    <property type="entry name" value="GED"/>
    <property type="match status" value="1"/>
</dbReference>
<evidence type="ECO:0008006" key="8">
    <source>
        <dbReference type="Google" id="ProtNLM"/>
    </source>
</evidence>
<dbReference type="GO" id="GO:0005874">
    <property type="term" value="C:microtubule"/>
    <property type="evidence" value="ECO:0007669"/>
    <property type="project" value="TreeGrafter"/>
</dbReference>
<feature type="domain" description="Dynamin-type G" evidence="5">
    <location>
        <begin position="76"/>
        <end position="384"/>
    </location>
</feature>
<gene>
    <name evidence="6" type="ORF">RSOLAG1IB_08207</name>
</gene>
<dbReference type="InterPro" id="IPR001401">
    <property type="entry name" value="Dynamin_GTPase"/>
</dbReference>
<dbReference type="CDD" id="cd08771">
    <property type="entry name" value="DLP_1"/>
    <property type="match status" value="1"/>
</dbReference>
<dbReference type="EMBL" id="LN679125">
    <property type="protein sequence ID" value="CEL56929.1"/>
    <property type="molecule type" value="Genomic_DNA"/>
</dbReference>
<dbReference type="OrthoDB" id="5061070at2759"/>
<dbReference type="SUPFAM" id="SSF52540">
    <property type="entry name" value="P-loop containing nucleoside triphosphate hydrolases"/>
    <property type="match status" value="1"/>
</dbReference>
<dbReference type="PANTHER" id="PTHR11566:SF131">
    <property type="entry name" value="GTPASE, PUTATIVE (AFU_ORTHOLOGUE AFUA_6G07630)-RELATED"/>
    <property type="match status" value="1"/>
</dbReference>
<evidence type="ECO:0000256" key="2">
    <source>
        <dbReference type="ARBA" id="ARBA00023134"/>
    </source>
</evidence>
<dbReference type="InterPro" id="IPR003130">
    <property type="entry name" value="GED"/>
</dbReference>
<keyword evidence="1" id="KW-0547">Nucleotide-binding</keyword>
<accession>A0A0B7FJ28</accession>
<organism evidence="6 7">
    <name type="scientific">Thanatephorus cucumeris (strain AG1-IB / isolate 7/3/14)</name>
    <name type="common">Lettuce bottom rot fungus</name>
    <name type="synonym">Rhizoctonia solani</name>
    <dbReference type="NCBI Taxonomy" id="1108050"/>
    <lineage>
        <taxon>Eukaryota</taxon>
        <taxon>Fungi</taxon>
        <taxon>Dikarya</taxon>
        <taxon>Basidiomycota</taxon>
        <taxon>Agaricomycotina</taxon>
        <taxon>Agaricomycetes</taxon>
        <taxon>Cantharellales</taxon>
        <taxon>Ceratobasidiaceae</taxon>
        <taxon>Rhizoctonia</taxon>
        <taxon>Rhizoctonia solani AG-1</taxon>
    </lineage>
</organism>
<evidence type="ECO:0000313" key="6">
    <source>
        <dbReference type="EMBL" id="CEL56929.1"/>
    </source>
</evidence>
<feature type="compositionally biased region" description="Polar residues" evidence="3">
    <location>
        <begin position="818"/>
        <end position="836"/>
    </location>
</feature>
<dbReference type="AlphaFoldDB" id="A0A0B7FJ28"/>
<dbReference type="GO" id="GO:0005525">
    <property type="term" value="F:GTP binding"/>
    <property type="evidence" value="ECO:0007669"/>
    <property type="project" value="InterPro"/>
</dbReference>
<keyword evidence="7" id="KW-1185">Reference proteome</keyword>
<evidence type="ECO:0000259" key="4">
    <source>
        <dbReference type="PROSITE" id="PS51388"/>
    </source>
</evidence>
<dbReference type="GO" id="GO:0008017">
    <property type="term" value="F:microtubule binding"/>
    <property type="evidence" value="ECO:0007669"/>
    <property type="project" value="TreeGrafter"/>
</dbReference>
<feature type="region of interest" description="Disordered" evidence="3">
    <location>
        <begin position="888"/>
        <end position="913"/>
    </location>
</feature>
<feature type="domain" description="GED" evidence="4">
    <location>
        <begin position="689"/>
        <end position="785"/>
    </location>
</feature>
<dbReference type="InterPro" id="IPR020850">
    <property type="entry name" value="GED_dom"/>
</dbReference>